<comment type="caution">
    <text evidence="3">The sequence shown here is derived from an EMBL/GenBank/DDBJ whole genome shotgun (WGS) entry which is preliminary data.</text>
</comment>
<gene>
    <name evidence="3" type="ORF">FBT96_17565</name>
</gene>
<dbReference type="InterPro" id="IPR036291">
    <property type="entry name" value="NAD(P)-bd_dom_sf"/>
</dbReference>
<accession>A0A4U1JMC7</accession>
<keyword evidence="2" id="KW-0560">Oxidoreductase</keyword>
<organism evidence="3 4">
    <name type="scientific">Rhodobacter capsulatus</name>
    <name type="common">Rhodopseudomonas capsulata</name>
    <dbReference type="NCBI Taxonomy" id="1061"/>
    <lineage>
        <taxon>Bacteria</taxon>
        <taxon>Pseudomonadati</taxon>
        <taxon>Pseudomonadota</taxon>
        <taxon>Alphaproteobacteria</taxon>
        <taxon>Rhodobacterales</taxon>
        <taxon>Rhodobacter group</taxon>
        <taxon>Rhodobacter</taxon>
    </lineage>
</organism>
<comment type="similarity">
    <text evidence="1">Belongs to the short-chain dehydrogenases/reductases (SDR) family.</text>
</comment>
<evidence type="ECO:0000313" key="3">
    <source>
        <dbReference type="EMBL" id="TKD14619.1"/>
    </source>
</evidence>
<sequence>MNTGDPMPGILITGGAKRIGAEMARGFAARGFRVMLHYNSSATEAEALAAELNHAGEICRLVQGDLADAQAVQRIFDAAQGFLGRVDVLLNNASNFMNDDIFTLSDAKMDAHFAVNLKAPVALAARMAAQEMGGGDALVINMLDNKVLALNPDFFSYTLSKAALHAATEMLAMRFGGCPRVNGIAPAITLISGKQTPENFEKSSRINPLGIQVQPADLLRLALYFWDAKGVTGEVIAVDGGQALWQLPRDVAFLVKEGHVHG</sequence>
<dbReference type="InterPro" id="IPR002347">
    <property type="entry name" value="SDR_fam"/>
</dbReference>
<dbReference type="Pfam" id="PF13561">
    <property type="entry name" value="adh_short_C2"/>
    <property type="match status" value="1"/>
</dbReference>
<evidence type="ECO:0000256" key="2">
    <source>
        <dbReference type="ARBA" id="ARBA00023002"/>
    </source>
</evidence>
<dbReference type="EMBL" id="SWJZ01000095">
    <property type="protein sequence ID" value="TKD14619.1"/>
    <property type="molecule type" value="Genomic_DNA"/>
</dbReference>
<protein>
    <submittedName>
        <fullName evidence="3">SDR family oxidoreductase</fullName>
    </submittedName>
</protein>
<dbReference type="AlphaFoldDB" id="A0A4U1JMC7"/>
<evidence type="ECO:0000313" key="4">
    <source>
        <dbReference type="Proteomes" id="UP000310597"/>
    </source>
</evidence>
<name>A0A4U1JMC7_RHOCA</name>
<dbReference type="PANTHER" id="PTHR43639:SF1">
    <property type="entry name" value="SHORT-CHAIN DEHYDROGENASE_REDUCTASE FAMILY PROTEIN"/>
    <property type="match status" value="1"/>
</dbReference>
<dbReference type="GO" id="GO:0016491">
    <property type="term" value="F:oxidoreductase activity"/>
    <property type="evidence" value="ECO:0007669"/>
    <property type="project" value="UniProtKB-KW"/>
</dbReference>
<dbReference type="Proteomes" id="UP000310597">
    <property type="component" value="Unassembled WGS sequence"/>
</dbReference>
<dbReference type="PANTHER" id="PTHR43639">
    <property type="entry name" value="OXIDOREDUCTASE, SHORT-CHAIN DEHYDROGENASE/REDUCTASE FAMILY (AFU_ORTHOLOGUE AFUA_5G02870)"/>
    <property type="match status" value="1"/>
</dbReference>
<evidence type="ECO:0000256" key="1">
    <source>
        <dbReference type="ARBA" id="ARBA00006484"/>
    </source>
</evidence>
<reference evidence="3 4" key="1">
    <citation type="submission" date="2019-04" db="EMBL/GenBank/DDBJ databases">
        <title>Draft Whole-Genome sequence of the purple photosynthetic bacterium Rhodobacter capsulatus SP108 with an indigenous class A beta-lactamase.</title>
        <authorList>
            <person name="Robertson S."/>
            <person name="Meyer T.E."/>
            <person name="Kyndt J.A."/>
        </authorList>
    </citation>
    <scope>NUCLEOTIDE SEQUENCE [LARGE SCALE GENOMIC DNA]</scope>
    <source>
        <strain evidence="3 4">SP108</strain>
    </source>
</reference>
<dbReference type="SUPFAM" id="SSF51735">
    <property type="entry name" value="NAD(P)-binding Rossmann-fold domains"/>
    <property type="match status" value="1"/>
</dbReference>
<dbReference type="PRINTS" id="PR00081">
    <property type="entry name" value="GDHRDH"/>
</dbReference>
<proteinExistence type="inferred from homology"/>
<dbReference type="Gene3D" id="3.40.50.720">
    <property type="entry name" value="NAD(P)-binding Rossmann-like Domain"/>
    <property type="match status" value="1"/>
</dbReference>
<dbReference type="OrthoDB" id="9786360at2"/>